<dbReference type="InterPro" id="IPR036638">
    <property type="entry name" value="HLH_DNA-bd_sf"/>
</dbReference>
<dbReference type="Proteomes" id="UP001314170">
    <property type="component" value="Unassembled WGS sequence"/>
</dbReference>
<accession>A0AAV1S6D7</accession>
<evidence type="ECO:0000256" key="3">
    <source>
        <dbReference type="ARBA" id="ARBA00023163"/>
    </source>
</evidence>
<dbReference type="Gene3D" id="4.10.280.10">
    <property type="entry name" value="Helix-loop-helix DNA-binding domain"/>
    <property type="match status" value="1"/>
</dbReference>
<evidence type="ECO:0000256" key="5">
    <source>
        <dbReference type="SAM" id="Coils"/>
    </source>
</evidence>
<dbReference type="SUPFAM" id="SSF47459">
    <property type="entry name" value="HLH, helix-loop-helix DNA-binding domain"/>
    <property type="match status" value="1"/>
</dbReference>
<protein>
    <recommendedName>
        <fullName evidence="6">BHLH domain-containing protein</fullName>
    </recommendedName>
</protein>
<dbReference type="PANTHER" id="PTHR31945:SF26">
    <property type="entry name" value="TRANSCRIPTION FACTOR BHLH35"/>
    <property type="match status" value="1"/>
</dbReference>
<keyword evidence="8" id="KW-1185">Reference proteome</keyword>
<keyword evidence="3" id="KW-0804">Transcription</keyword>
<dbReference type="InterPro" id="IPR051358">
    <property type="entry name" value="TF_AMS/ICE1/BHLH6-like"/>
</dbReference>
<feature type="domain" description="BHLH" evidence="6">
    <location>
        <begin position="52"/>
        <end position="101"/>
    </location>
</feature>
<dbReference type="GO" id="GO:0005634">
    <property type="term" value="C:nucleus"/>
    <property type="evidence" value="ECO:0007669"/>
    <property type="project" value="UniProtKB-SubCell"/>
</dbReference>
<name>A0AAV1S6D7_9ROSI</name>
<evidence type="ECO:0000256" key="2">
    <source>
        <dbReference type="ARBA" id="ARBA00023015"/>
    </source>
</evidence>
<comment type="caution">
    <text evidence="7">The sequence shown here is derived from an EMBL/GenBank/DDBJ whole genome shotgun (WGS) entry which is preliminary data.</text>
</comment>
<comment type="subcellular location">
    <subcellularLocation>
        <location evidence="1">Nucleus</location>
    </subcellularLocation>
</comment>
<dbReference type="Pfam" id="PF00010">
    <property type="entry name" value="HLH"/>
    <property type="match status" value="1"/>
</dbReference>
<dbReference type="EMBL" id="CAWUPB010001168">
    <property type="protein sequence ID" value="CAK7345710.1"/>
    <property type="molecule type" value="Genomic_DNA"/>
</dbReference>
<keyword evidence="2" id="KW-0805">Transcription regulation</keyword>
<dbReference type="AlphaFoldDB" id="A0AAV1S6D7"/>
<sequence length="245" mass="28833">MDIIDNISEYQNYWDTIRFWNEELNFSWATNDQQLNLEYYDSSSPDGTASTMLAPKNTVSERNRRKKLNDKLLALREAVPRISKMDKPSIIKDAIEYIQDLQEQEKRLQAEITELESQRLMKDPGYDYEPELSVLLRSKRTRHDQIWDRRLARSCPIEVHELSITYMGENTLFVSLTCKKTTDTMIRICEVFESLKLKIIATNLTTLSGMVKNTVLIKVDEEEKEHMKIKIERELFQLLDPHTVP</sequence>
<dbReference type="PANTHER" id="PTHR31945">
    <property type="entry name" value="TRANSCRIPTION FACTOR SCREAM2-RELATED"/>
    <property type="match status" value="1"/>
</dbReference>
<keyword evidence="4" id="KW-0539">Nucleus</keyword>
<evidence type="ECO:0000259" key="6">
    <source>
        <dbReference type="PROSITE" id="PS50888"/>
    </source>
</evidence>
<dbReference type="SMART" id="SM00353">
    <property type="entry name" value="HLH"/>
    <property type="match status" value="1"/>
</dbReference>
<dbReference type="GO" id="GO:0003700">
    <property type="term" value="F:DNA-binding transcription factor activity"/>
    <property type="evidence" value="ECO:0007669"/>
    <property type="project" value="TreeGrafter"/>
</dbReference>
<dbReference type="PROSITE" id="PS50888">
    <property type="entry name" value="BHLH"/>
    <property type="match status" value="1"/>
</dbReference>
<gene>
    <name evidence="7" type="ORF">DCAF_LOCUS18371</name>
</gene>
<dbReference type="GO" id="GO:0043565">
    <property type="term" value="F:sequence-specific DNA binding"/>
    <property type="evidence" value="ECO:0007669"/>
    <property type="project" value="TreeGrafter"/>
</dbReference>
<evidence type="ECO:0000256" key="4">
    <source>
        <dbReference type="ARBA" id="ARBA00023242"/>
    </source>
</evidence>
<dbReference type="InterPro" id="IPR011598">
    <property type="entry name" value="bHLH_dom"/>
</dbReference>
<proteinExistence type="predicted"/>
<evidence type="ECO:0000313" key="7">
    <source>
        <dbReference type="EMBL" id="CAK7345710.1"/>
    </source>
</evidence>
<organism evidence="7 8">
    <name type="scientific">Dovyalis caffra</name>
    <dbReference type="NCBI Taxonomy" id="77055"/>
    <lineage>
        <taxon>Eukaryota</taxon>
        <taxon>Viridiplantae</taxon>
        <taxon>Streptophyta</taxon>
        <taxon>Embryophyta</taxon>
        <taxon>Tracheophyta</taxon>
        <taxon>Spermatophyta</taxon>
        <taxon>Magnoliopsida</taxon>
        <taxon>eudicotyledons</taxon>
        <taxon>Gunneridae</taxon>
        <taxon>Pentapetalae</taxon>
        <taxon>rosids</taxon>
        <taxon>fabids</taxon>
        <taxon>Malpighiales</taxon>
        <taxon>Salicaceae</taxon>
        <taxon>Flacourtieae</taxon>
        <taxon>Dovyalis</taxon>
    </lineage>
</organism>
<evidence type="ECO:0000256" key="1">
    <source>
        <dbReference type="ARBA" id="ARBA00004123"/>
    </source>
</evidence>
<reference evidence="7 8" key="1">
    <citation type="submission" date="2024-01" db="EMBL/GenBank/DDBJ databases">
        <authorList>
            <person name="Waweru B."/>
        </authorList>
    </citation>
    <scope>NUCLEOTIDE SEQUENCE [LARGE SCALE GENOMIC DNA]</scope>
</reference>
<dbReference type="Pfam" id="PF22754">
    <property type="entry name" value="bHLH-TF_ACT-like_plant"/>
    <property type="match status" value="1"/>
</dbReference>
<dbReference type="InterPro" id="IPR054502">
    <property type="entry name" value="bHLH-TF_ACT-like_plant"/>
</dbReference>
<keyword evidence="5" id="KW-0175">Coiled coil</keyword>
<evidence type="ECO:0000313" key="8">
    <source>
        <dbReference type="Proteomes" id="UP001314170"/>
    </source>
</evidence>
<feature type="coiled-coil region" evidence="5">
    <location>
        <begin position="91"/>
        <end position="121"/>
    </location>
</feature>
<dbReference type="GO" id="GO:0046983">
    <property type="term" value="F:protein dimerization activity"/>
    <property type="evidence" value="ECO:0007669"/>
    <property type="project" value="InterPro"/>
</dbReference>